<protein>
    <submittedName>
        <fullName evidence="2">Uncharacterized protein</fullName>
    </submittedName>
</protein>
<comment type="caution">
    <text evidence="2">The sequence shown here is derived from an EMBL/GenBank/DDBJ whole genome shotgun (WGS) entry which is preliminary data.</text>
</comment>
<evidence type="ECO:0000313" key="3">
    <source>
        <dbReference type="Proteomes" id="UP000306808"/>
    </source>
</evidence>
<sequence length="140" mass="15338">MMNVLKLLSLSFCVIGTTACQSPSDGKNNNLNTRQTTADSVSTTKESKKAVVDDTSATIVSVDLGLAPKQYNARVLSQPNPRSIHPDWEQSKLGTSWSLFAKKKITNAHGVFYEGDLLSPRGGKMDKGPYFFIASEWEKP</sequence>
<dbReference type="Proteomes" id="UP000306808">
    <property type="component" value="Unassembled WGS sequence"/>
</dbReference>
<accession>A0A4U0P6Z8</accession>
<keyword evidence="3" id="KW-1185">Reference proteome</keyword>
<organism evidence="2 3">
    <name type="scientific">Sphingobacterium olei</name>
    <dbReference type="NCBI Taxonomy" id="2571155"/>
    <lineage>
        <taxon>Bacteria</taxon>
        <taxon>Pseudomonadati</taxon>
        <taxon>Bacteroidota</taxon>
        <taxon>Sphingobacteriia</taxon>
        <taxon>Sphingobacteriales</taxon>
        <taxon>Sphingobacteriaceae</taxon>
        <taxon>Sphingobacterium</taxon>
    </lineage>
</organism>
<dbReference type="OrthoDB" id="8453694at2"/>
<dbReference type="AlphaFoldDB" id="A0A4U0P6Z8"/>
<evidence type="ECO:0000313" key="2">
    <source>
        <dbReference type="EMBL" id="TJZ63247.1"/>
    </source>
</evidence>
<gene>
    <name evidence="2" type="ORF">FAZ15_02855</name>
</gene>
<dbReference type="EMBL" id="SUME01000001">
    <property type="protein sequence ID" value="TJZ63247.1"/>
    <property type="molecule type" value="Genomic_DNA"/>
</dbReference>
<dbReference type="RefSeq" id="WP_136899791.1">
    <property type="nucleotide sequence ID" value="NZ_SUME01000001.1"/>
</dbReference>
<evidence type="ECO:0000256" key="1">
    <source>
        <dbReference type="SAM" id="MobiDB-lite"/>
    </source>
</evidence>
<reference evidence="2 3" key="1">
    <citation type="submission" date="2019-04" db="EMBL/GenBank/DDBJ databases">
        <title>Sphingobacterium olei sp. nov., isolated from oil-contaminated soil.</title>
        <authorList>
            <person name="Liu B."/>
        </authorList>
    </citation>
    <scope>NUCLEOTIDE SEQUENCE [LARGE SCALE GENOMIC DNA]</scope>
    <source>
        <strain evidence="2 3">HAL-9</strain>
    </source>
</reference>
<name>A0A4U0P6Z8_9SPHI</name>
<dbReference type="PROSITE" id="PS51257">
    <property type="entry name" value="PROKAR_LIPOPROTEIN"/>
    <property type="match status" value="1"/>
</dbReference>
<feature type="region of interest" description="Disordered" evidence="1">
    <location>
        <begin position="22"/>
        <end position="43"/>
    </location>
</feature>
<proteinExistence type="predicted"/>